<dbReference type="PANTHER" id="PTHR11946">
    <property type="entry name" value="VALYL-TRNA SYNTHETASES"/>
    <property type="match status" value="1"/>
</dbReference>
<dbReference type="SUPFAM" id="SSF50677">
    <property type="entry name" value="ValRS/IleRS/LeuRS editing domain"/>
    <property type="match status" value="1"/>
</dbReference>
<feature type="domain" description="Aminoacyl-tRNA synthetase class Ia" evidence="10">
    <location>
        <begin position="134"/>
        <end position="630"/>
    </location>
</feature>
<comment type="function">
    <text evidence="8">Catalyzes the attachment of valine to tRNA(Val). As ValRS can inadvertently accommodate and process structurally similar amino acids such as threonine, to avoid such errors, it has a 'posttransfer' editing activity that hydrolyzes mischarged Thr-tRNA(Val) in a tRNA-dependent manner.</text>
</comment>
<dbReference type="InterPro" id="IPR022874">
    <property type="entry name" value="Valine-tRNA_ligase_type_2"/>
</dbReference>
<dbReference type="NCBIfam" id="NF009687">
    <property type="entry name" value="PRK13208.1"/>
    <property type="match status" value="1"/>
</dbReference>
<dbReference type="InterPro" id="IPR002300">
    <property type="entry name" value="aa-tRNA-synth_Ia"/>
</dbReference>
<dbReference type="Pfam" id="PF08264">
    <property type="entry name" value="Anticodon_1"/>
    <property type="match status" value="1"/>
</dbReference>
<comment type="domain">
    <text evidence="8">ValRS has two distinct active sites: one for aminoacylation and one for editing. The misactivated threonine is translocated from the active site to the editing site.</text>
</comment>
<dbReference type="EC" id="6.1.1.9" evidence="8"/>
<dbReference type="SUPFAM" id="SSF52374">
    <property type="entry name" value="Nucleotidylyl transferase"/>
    <property type="match status" value="1"/>
</dbReference>
<evidence type="ECO:0000256" key="3">
    <source>
        <dbReference type="ARBA" id="ARBA00022741"/>
    </source>
</evidence>
<evidence type="ECO:0000259" key="11">
    <source>
        <dbReference type="Pfam" id="PF08264"/>
    </source>
</evidence>
<comment type="subcellular location">
    <subcellularLocation>
        <location evidence="8">Cytoplasm</location>
    </subcellularLocation>
</comment>
<evidence type="ECO:0000256" key="5">
    <source>
        <dbReference type="ARBA" id="ARBA00022917"/>
    </source>
</evidence>
<comment type="subunit">
    <text evidence="8">Monomer.</text>
</comment>
<feature type="short sequence motif" description="'KMSKS' region" evidence="8">
    <location>
        <begin position="594"/>
        <end position="598"/>
    </location>
</feature>
<gene>
    <name evidence="8 12" type="primary">valS</name>
    <name evidence="12" type="ORF">FNH21_00505</name>
</gene>
<keyword evidence="2 8" id="KW-0436">Ligase</keyword>
<evidence type="ECO:0000256" key="1">
    <source>
        <dbReference type="ARBA" id="ARBA00022490"/>
    </source>
</evidence>
<feature type="domain" description="Aminoacyl-tRNA synthetase class Ia" evidence="10">
    <location>
        <begin position="33"/>
        <end position="115"/>
    </location>
</feature>
<evidence type="ECO:0000313" key="12">
    <source>
        <dbReference type="EMBL" id="MPY09226.1"/>
    </source>
</evidence>
<organism evidence="12 13">
    <name type="scientific">Arthrobacter bussei</name>
    <dbReference type="NCBI Taxonomy" id="2594179"/>
    <lineage>
        <taxon>Bacteria</taxon>
        <taxon>Bacillati</taxon>
        <taxon>Actinomycetota</taxon>
        <taxon>Actinomycetes</taxon>
        <taxon>Micrococcales</taxon>
        <taxon>Micrococcaceae</taxon>
        <taxon>Arthrobacter</taxon>
    </lineage>
</organism>
<dbReference type="GO" id="GO:0004832">
    <property type="term" value="F:valine-tRNA ligase activity"/>
    <property type="evidence" value="ECO:0007669"/>
    <property type="project" value="UniProtKB-UniRule"/>
</dbReference>
<dbReference type="InterPro" id="IPR033705">
    <property type="entry name" value="Anticodon_Ia_Val"/>
</dbReference>
<dbReference type="SUPFAM" id="SSF47323">
    <property type="entry name" value="Anticodon-binding domain of a subclass of class I aminoacyl-tRNA synthetases"/>
    <property type="match status" value="1"/>
</dbReference>
<feature type="domain" description="Methionyl/Valyl/Leucyl/Isoleucyl-tRNA synthetase anticodon-binding" evidence="11">
    <location>
        <begin position="677"/>
        <end position="823"/>
    </location>
</feature>
<evidence type="ECO:0000256" key="2">
    <source>
        <dbReference type="ARBA" id="ARBA00022598"/>
    </source>
</evidence>
<comment type="caution">
    <text evidence="12">The sequence shown here is derived from an EMBL/GenBank/DDBJ whole genome shotgun (WGS) entry which is preliminary data.</text>
</comment>
<protein>
    <recommendedName>
        <fullName evidence="8">Valine--tRNA ligase</fullName>
        <ecNumber evidence="8">6.1.1.9</ecNumber>
    </recommendedName>
    <alternativeName>
        <fullName evidence="8">Valyl-tRNA synthetase</fullName>
        <shortName evidence="8">ValRS</shortName>
    </alternativeName>
</protein>
<feature type="region of interest" description="Disordered" evidence="9">
    <location>
        <begin position="1"/>
        <end position="38"/>
    </location>
</feature>
<dbReference type="InterPro" id="IPR048044">
    <property type="entry name" value="Valyl-tRNA_ligase_actino"/>
</dbReference>
<proteinExistence type="inferred from homology"/>
<dbReference type="Proteomes" id="UP000326464">
    <property type="component" value="Unassembled WGS sequence"/>
</dbReference>
<dbReference type="OrthoDB" id="9810365at2"/>
<evidence type="ECO:0000256" key="8">
    <source>
        <dbReference type="HAMAP-Rule" id="MF_02005"/>
    </source>
</evidence>
<dbReference type="GO" id="GO:0002161">
    <property type="term" value="F:aminoacyl-tRNA deacylase activity"/>
    <property type="evidence" value="ECO:0007669"/>
    <property type="project" value="InterPro"/>
</dbReference>
<keyword evidence="4 8" id="KW-0067">ATP-binding</keyword>
<keyword evidence="6 8" id="KW-0030">Aminoacyl-tRNA synthetase</keyword>
<dbReference type="CDD" id="cd07962">
    <property type="entry name" value="Anticodon_Ia_Val"/>
    <property type="match status" value="1"/>
</dbReference>
<comment type="similarity">
    <text evidence="8">Belongs to the class-I aminoacyl-tRNA synthetase family. ValS type 2 subfamily.</text>
</comment>
<reference evidence="13" key="1">
    <citation type="submission" date="2019-07" db="EMBL/GenBank/DDBJ databases">
        <title>Arthrobacter KR32 sp. nov., isolated from mountain cheese made of cows milk.</title>
        <authorList>
            <person name="Flegler A."/>
        </authorList>
    </citation>
    <scope>NUCLEOTIDE SEQUENCE [LARGE SCALE GENOMIC DNA]</scope>
    <source>
        <strain evidence="13">KR32</strain>
    </source>
</reference>
<dbReference type="PRINTS" id="PR00986">
    <property type="entry name" value="TRNASYNTHVAL"/>
</dbReference>
<evidence type="ECO:0000256" key="6">
    <source>
        <dbReference type="ARBA" id="ARBA00023146"/>
    </source>
</evidence>
<dbReference type="InterPro" id="IPR002303">
    <property type="entry name" value="Valyl-tRNA_ligase"/>
</dbReference>
<evidence type="ECO:0000256" key="4">
    <source>
        <dbReference type="ARBA" id="ARBA00022840"/>
    </source>
</evidence>
<dbReference type="InterPro" id="IPR013155">
    <property type="entry name" value="M/V/L/I-tRNA-synth_anticd-bd"/>
</dbReference>
<dbReference type="InterPro" id="IPR014729">
    <property type="entry name" value="Rossmann-like_a/b/a_fold"/>
</dbReference>
<dbReference type="Gene3D" id="3.40.50.620">
    <property type="entry name" value="HUPs"/>
    <property type="match status" value="2"/>
</dbReference>
<dbReference type="Gene3D" id="1.10.730.10">
    <property type="entry name" value="Isoleucyl-tRNA Synthetase, Domain 1"/>
    <property type="match status" value="1"/>
</dbReference>
<comment type="catalytic activity">
    <reaction evidence="7 8">
        <text>tRNA(Val) + L-valine + ATP = L-valyl-tRNA(Val) + AMP + diphosphate</text>
        <dbReference type="Rhea" id="RHEA:10704"/>
        <dbReference type="Rhea" id="RHEA-COMP:9672"/>
        <dbReference type="Rhea" id="RHEA-COMP:9708"/>
        <dbReference type="ChEBI" id="CHEBI:30616"/>
        <dbReference type="ChEBI" id="CHEBI:33019"/>
        <dbReference type="ChEBI" id="CHEBI:57762"/>
        <dbReference type="ChEBI" id="CHEBI:78442"/>
        <dbReference type="ChEBI" id="CHEBI:78537"/>
        <dbReference type="ChEBI" id="CHEBI:456215"/>
        <dbReference type="EC" id="6.1.1.9"/>
    </reaction>
</comment>
<dbReference type="AlphaFoldDB" id="A0A7X1NLU3"/>
<dbReference type="InterPro" id="IPR001412">
    <property type="entry name" value="aa-tRNA-synth_I_CS"/>
</dbReference>
<keyword evidence="5 8" id="KW-0648">Protein biosynthesis</keyword>
<accession>A0A7X1NLU3</accession>
<sequence length="874" mass="96732">MADTTQGTDTPSPQPVSVPDKPALEGLEERLSRQWREDGTYTFDRDTTREGVYSIDTPPPTASGSLHVGHMFSYTQTDVMARFKRMNGANVFYPMGWDDNGLPTERRVQNYYGVRCDPSVAYDAGYRPPAEPAKNQRDFDAVSRRNFIELCEELAVEDEKVFENLFSTLGLSVDWDLTYRTIDDTSRSVSQRAFLDNLAAGDAYLAEAPTLWDVTFRTAVAQAELEDREQPGAYHRIAFHAPDGRQVHIETTRPELLPACVALVAHPDDERYKPLFGTTVTSPLFDVEVEIKAHPLAKPDKGSGIAMICTFGDLTDVTWWRELQLPTRAVVGRDGRIRTETPEWIATGRARENYAQVAGKTIFSAKEAVVGILRESGDLDGEPKKITHPVNFYEKGDKPLEVVTSRQWYIRNGGRDAGKREALIQRGREIEFHPSFMRSRYENWIEGLNGDWLVSRQRFFGVPVPVWYRLDADGEPEYDAPIVPAMDMLPVDPAAEPAPGFEESARNQPNGFIGDLDVLDTWATSSLTPQIVGGWARDEDLFAKVFPFDLRPQGHDIIRTWLFSTAVRADALQDSVPWKHAALSGWILDPDRKKMSKSKGNVVVPTDVLEQFGADAVRYWAASAKLGADTAYEVNQMKIGRRLAIKLLNASKFVLNLGVTEASIGAGSLDRVTTALDQSLLAQLRTVTEQATAAFGKYDYARALQLTESFFWTFTDDYVELVKDRAYGDADDSGTLSVQTTLATTLDALLRLFAPFLPFATEEVWSWWRQGSVHRAAWPSADALDGLPASADPAVLTSVALALGGIRKAKSEAKVKQRTEVETAVVTASAAQVEQVRAGLADLLAAGNAKDLRLAEGEGALTVSDVELVPQPAE</sequence>
<evidence type="ECO:0000256" key="9">
    <source>
        <dbReference type="SAM" id="MobiDB-lite"/>
    </source>
</evidence>
<feature type="compositionally biased region" description="Basic and acidic residues" evidence="9">
    <location>
        <begin position="27"/>
        <end position="38"/>
    </location>
</feature>
<dbReference type="Pfam" id="PF00133">
    <property type="entry name" value="tRNA-synt_1"/>
    <property type="match status" value="2"/>
</dbReference>
<keyword evidence="1 8" id="KW-0963">Cytoplasm</keyword>
<evidence type="ECO:0000256" key="7">
    <source>
        <dbReference type="ARBA" id="ARBA00047552"/>
    </source>
</evidence>
<feature type="compositionally biased region" description="Polar residues" evidence="9">
    <location>
        <begin position="1"/>
        <end position="11"/>
    </location>
</feature>
<dbReference type="GO" id="GO:0005524">
    <property type="term" value="F:ATP binding"/>
    <property type="evidence" value="ECO:0007669"/>
    <property type="project" value="UniProtKB-UniRule"/>
</dbReference>
<keyword evidence="13" id="KW-1185">Reference proteome</keyword>
<dbReference type="EMBL" id="VJXX01000001">
    <property type="protein sequence ID" value="MPY09226.1"/>
    <property type="molecule type" value="Genomic_DNA"/>
</dbReference>
<feature type="binding site" evidence="8">
    <location>
        <position position="597"/>
    </location>
    <ligand>
        <name>ATP</name>
        <dbReference type="ChEBI" id="CHEBI:30616"/>
    </ligand>
</feature>
<dbReference type="HAMAP" id="MF_02005">
    <property type="entry name" value="Val_tRNA_synth_type2"/>
    <property type="match status" value="1"/>
</dbReference>
<dbReference type="InterPro" id="IPR009080">
    <property type="entry name" value="tRNAsynth_Ia_anticodon-bd"/>
</dbReference>
<feature type="short sequence motif" description="'HIGH' region" evidence="8">
    <location>
        <begin position="60"/>
        <end position="70"/>
    </location>
</feature>
<dbReference type="PROSITE" id="PS00178">
    <property type="entry name" value="AA_TRNA_LIGASE_I"/>
    <property type="match status" value="1"/>
</dbReference>
<dbReference type="PANTHER" id="PTHR11946:SF93">
    <property type="entry name" value="VALINE--TRNA LIGASE, CHLOROPLASTIC_MITOCHONDRIAL 2"/>
    <property type="match status" value="1"/>
</dbReference>
<evidence type="ECO:0000313" key="13">
    <source>
        <dbReference type="Proteomes" id="UP000326464"/>
    </source>
</evidence>
<dbReference type="GO" id="GO:0005829">
    <property type="term" value="C:cytosol"/>
    <property type="evidence" value="ECO:0007669"/>
    <property type="project" value="TreeGrafter"/>
</dbReference>
<keyword evidence="3 8" id="KW-0547">Nucleotide-binding</keyword>
<dbReference type="NCBIfam" id="NF000540">
    <property type="entry name" value="alt_ValS"/>
    <property type="match status" value="1"/>
</dbReference>
<dbReference type="GO" id="GO:0006438">
    <property type="term" value="P:valyl-tRNA aminoacylation"/>
    <property type="evidence" value="ECO:0007669"/>
    <property type="project" value="UniProtKB-UniRule"/>
</dbReference>
<evidence type="ECO:0000259" key="10">
    <source>
        <dbReference type="Pfam" id="PF00133"/>
    </source>
</evidence>
<dbReference type="InterPro" id="IPR009008">
    <property type="entry name" value="Val/Leu/Ile-tRNA-synth_edit"/>
</dbReference>
<dbReference type="RefSeq" id="WP_152811548.1">
    <property type="nucleotide sequence ID" value="NZ_VJXX01000001.1"/>
</dbReference>
<name>A0A7X1NLU3_9MICC</name>